<evidence type="ECO:0000256" key="1">
    <source>
        <dbReference type="SAM" id="MobiDB-lite"/>
    </source>
</evidence>
<name>A0AAV7RSQ0_PLEWA</name>
<protein>
    <submittedName>
        <fullName evidence="2">Uncharacterized protein</fullName>
    </submittedName>
</protein>
<reference evidence="2" key="1">
    <citation type="journal article" date="2022" name="bioRxiv">
        <title>Sequencing and chromosome-scale assembly of the giantPleurodeles waltlgenome.</title>
        <authorList>
            <person name="Brown T."/>
            <person name="Elewa A."/>
            <person name="Iarovenko S."/>
            <person name="Subramanian E."/>
            <person name="Araus A.J."/>
            <person name="Petzold A."/>
            <person name="Susuki M."/>
            <person name="Suzuki K.-i.T."/>
            <person name="Hayashi T."/>
            <person name="Toyoda A."/>
            <person name="Oliveira C."/>
            <person name="Osipova E."/>
            <person name="Leigh N.D."/>
            <person name="Simon A."/>
            <person name="Yun M.H."/>
        </authorList>
    </citation>
    <scope>NUCLEOTIDE SEQUENCE</scope>
    <source>
        <strain evidence="2">20211129_DDA</strain>
        <tissue evidence="2">Liver</tissue>
    </source>
</reference>
<dbReference type="EMBL" id="JANPWB010000009">
    <property type="protein sequence ID" value="KAJ1153973.1"/>
    <property type="molecule type" value="Genomic_DNA"/>
</dbReference>
<accession>A0AAV7RSQ0</accession>
<keyword evidence="3" id="KW-1185">Reference proteome</keyword>
<gene>
    <name evidence="2" type="ORF">NDU88_006731</name>
</gene>
<comment type="caution">
    <text evidence="2">The sequence shown here is derived from an EMBL/GenBank/DDBJ whole genome shotgun (WGS) entry which is preliminary data.</text>
</comment>
<evidence type="ECO:0000313" key="3">
    <source>
        <dbReference type="Proteomes" id="UP001066276"/>
    </source>
</evidence>
<feature type="region of interest" description="Disordered" evidence="1">
    <location>
        <begin position="32"/>
        <end position="55"/>
    </location>
</feature>
<evidence type="ECO:0000313" key="2">
    <source>
        <dbReference type="EMBL" id="KAJ1153973.1"/>
    </source>
</evidence>
<sequence length="105" mass="11735">MEHPDRHPTGNFCLPMDALPQSKREQSWWVGPTATTGASRPFRPHTAGGATVHTDKRGEAPMGCCASIRLTDGARFVTDVFTQASFPMRDIREFRVRAKFENAFI</sequence>
<organism evidence="2 3">
    <name type="scientific">Pleurodeles waltl</name>
    <name type="common">Iberian ribbed newt</name>
    <dbReference type="NCBI Taxonomy" id="8319"/>
    <lineage>
        <taxon>Eukaryota</taxon>
        <taxon>Metazoa</taxon>
        <taxon>Chordata</taxon>
        <taxon>Craniata</taxon>
        <taxon>Vertebrata</taxon>
        <taxon>Euteleostomi</taxon>
        <taxon>Amphibia</taxon>
        <taxon>Batrachia</taxon>
        <taxon>Caudata</taxon>
        <taxon>Salamandroidea</taxon>
        <taxon>Salamandridae</taxon>
        <taxon>Pleurodelinae</taxon>
        <taxon>Pleurodeles</taxon>
    </lineage>
</organism>
<proteinExistence type="predicted"/>
<dbReference type="AlphaFoldDB" id="A0AAV7RSQ0"/>
<dbReference type="Proteomes" id="UP001066276">
    <property type="component" value="Chromosome 5"/>
</dbReference>